<evidence type="ECO:0000313" key="5">
    <source>
        <dbReference type="Proteomes" id="UP000738349"/>
    </source>
</evidence>
<dbReference type="PANTHER" id="PTHR10039">
    <property type="entry name" value="AMELOGENIN"/>
    <property type="match status" value="1"/>
</dbReference>
<evidence type="ECO:0000256" key="1">
    <source>
        <dbReference type="ARBA" id="ARBA00022737"/>
    </source>
</evidence>
<dbReference type="Pfam" id="PF24883">
    <property type="entry name" value="NPHP3_N"/>
    <property type="match status" value="1"/>
</dbReference>
<evidence type="ECO:0000313" key="4">
    <source>
        <dbReference type="EMBL" id="KAH7127517.1"/>
    </source>
</evidence>
<name>A0A9P9INV9_9HYPO</name>
<gene>
    <name evidence="4" type="ORF">EDB81DRAFT_846378</name>
</gene>
<dbReference type="PANTHER" id="PTHR10039:SF5">
    <property type="entry name" value="NACHT DOMAIN-CONTAINING PROTEIN"/>
    <property type="match status" value="1"/>
</dbReference>
<keyword evidence="5" id="KW-1185">Reference proteome</keyword>
<dbReference type="InterPro" id="IPR007111">
    <property type="entry name" value="NACHT_NTPase"/>
</dbReference>
<dbReference type="InterPro" id="IPR002110">
    <property type="entry name" value="Ankyrin_rpt"/>
</dbReference>
<dbReference type="Pfam" id="PF12796">
    <property type="entry name" value="Ank_2"/>
    <property type="match status" value="2"/>
</dbReference>
<dbReference type="EMBL" id="JAGMUV010000019">
    <property type="protein sequence ID" value="KAH7127517.1"/>
    <property type="molecule type" value="Genomic_DNA"/>
</dbReference>
<keyword evidence="1" id="KW-0677">Repeat</keyword>
<proteinExistence type="predicted"/>
<dbReference type="SUPFAM" id="SSF52540">
    <property type="entry name" value="P-loop containing nucleoside triphosphate hydrolases"/>
    <property type="match status" value="1"/>
</dbReference>
<dbReference type="SUPFAM" id="SSF48403">
    <property type="entry name" value="Ankyrin repeat"/>
    <property type="match status" value="1"/>
</dbReference>
<dbReference type="Gene3D" id="1.25.40.20">
    <property type="entry name" value="Ankyrin repeat-containing domain"/>
    <property type="match status" value="2"/>
</dbReference>
<dbReference type="OrthoDB" id="7464126at2759"/>
<comment type="caution">
    <text evidence="4">The sequence shown here is derived from an EMBL/GenBank/DDBJ whole genome shotgun (WGS) entry which is preliminary data.</text>
</comment>
<sequence length="578" mass="65091">MADAEHSSIGHARSSSKGSGTQYNVTGSGLQLLHSGTGDQNVNSGQGIQFNYIEWLRQHATFQDWIKRDRSLLWIKGKPGSGKSTLLKCMLCTAEEELVLRDHSIVLSFFFHGRGTELQKSLLGLFRSLLHQLSLRVPESLSTLVDTFKKRCDTIVWLFVGALDECGEENAVHPIDYLKLLITKLSPTTHPFRVCFSCRHYPILELDYGLAISMKHVNHEDIATFVKTQLSTLGKGTASTITDTITRRADGVFTWARLVVKDVLTLTRKGEGVRRIQVEIQRIPPDLDDLYDGLLRSMEQRARSRRLIQWICFSTSPPSIEELRWAMAEPDEYTRDDETMERKINTLSCGLVETVWFSDSRIMQFIHQSVEDFFIKKGLSALATLDSGDIEGVYQHDIYESLSWTPLTHAVSEGHKGIVISLLDSGKLDIEAKYYLSCTSLWHASWKGHKNILNLLLNTGKVDVEARDYQSRTPLSQAALGGHEGVVQLLLTTEKADVETKDDNDRKPLWWAAWRGDEGVLKLLINTGRFDIEARDNQGCTPLCRATLGGHEGAIQLLIDIVKADIQAEDKNGRTPRW</sequence>
<protein>
    <submittedName>
        <fullName evidence="4">Ankyrin repeat-containing domain protein</fullName>
    </submittedName>
</protein>
<reference evidence="4" key="1">
    <citation type="journal article" date="2021" name="Nat. Commun.">
        <title>Genetic determinants of endophytism in the Arabidopsis root mycobiome.</title>
        <authorList>
            <person name="Mesny F."/>
            <person name="Miyauchi S."/>
            <person name="Thiergart T."/>
            <person name="Pickel B."/>
            <person name="Atanasova L."/>
            <person name="Karlsson M."/>
            <person name="Huettel B."/>
            <person name="Barry K.W."/>
            <person name="Haridas S."/>
            <person name="Chen C."/>
            <person name="Bauer D."/>
            <person name="Andreopoulos W."/>
            <person name="Pangilinan J."/>
            <person name="LaButti K."/>
            <person name="Riley R."/>
            <person name="Lipzen A."/>
            <person name="Clum A."/>
            <person name="Drula E."/>
            <person name="Henrissat B."/>
            <person name="Kohler A."/>
            <person name="Grigoriev I.V."/>
            <person name="Martin F.M."/>
            <person name="Hacquard S."/>
        </authorList>
    </citation>
    <scope>NUCLEOTIDE SEQUENCE</scope>
    <source>
        <strain evidence="4">MPI-CAGE-AT-0147</strain>
    </source>
</reference>
<dbReference type="SMART" id="SM00248">
    <property type="entry name" value="ANK"/>
    <property type="match status" value="5"/>
</dbReference>
<dbReference type="PROSITE" id="PS50837">
    <property type="entry name" value="NACHT"/>
    <property type="match status" value="1"/>
</dbReference>
<dbReference type="InterPro" id="IPR056884">
    <property type="entry name" value="NPHP3-like_N"/>
</dbReference>
<dbReference type="InterPro" id="IPR027417">
    <property type="entry name" value="P-loop_NTPase"/>
</dbReference>
<dbReference type="AlphaFoldDB" id="A0A9P9INV9"/>
<dbReference type="Gene3D" id="3.40.50.300">
    <property type="entry name" value="P-loop containing nucleotide triphosphate hydrolases"/>
    <property type="match status" value="1"/>
</dbReference>
<feature type="domain" description="NACHT" evidence="3">
    <location>
        <begin position="71"/>
        <end position="184"/>
    </location>
</feature>
<accession>A0A9P9INV9</accession>
<feature type="region of interest" description="Disordered" evidence="2">
    <location>
        <begin position="1"/>
        <end position="21"/>
    </location>
</feature>
<evidence type="ECO:0000256" key="2">
    <source>
        <dbReference type="SAM" id="MobiDB-lite"/>
    </source>
</evidence>
<dbReference type="InterPro" id="IPR036770">
    <property type="entry name" value="Ankyrin_rpt-contain_sf"/>
</dbReference>
<evidence type="ECO:0000259" key="3">
    <source>
        <dbReference type="PROSITE" id="PS50837"/>
    </source>
</evidence>
<dbReference type="Proteomes" id="UP000738349">
    <property type="component" value="Unassembled WGS sequence"/>
</dbReference>
<organism evidence="4 5">
    <name type="scientific">Dactylonectria macrodidyma</name>
    <dbReference type="NCBI Taxonomy" id="307937"/>
    <lineage>
        <taxon>Eukaryota</taxon>
        <taxon>Fungi</taxon>
        <taxon>Dikarya</taxon>
        <taxon>Ascomycota</taxon>
        <taxon>Pezizomycotina</taxon>
        <taxon>Sordariomycetes</taxon>
        <taxon>Hypocreomycetidae</taxon>
        <taxon>Hypocreales</taxon>
        <taxon>Nectriaceae</taxon>
        <taxon>Dactylonectria</taxon>
    </lineage>
</organism>